<protein>
    <recommendedName>
        <fullName evidence="1">Probable beta-carotene 15,15'-dioxygenase</fullName>
        <ecNumber evidence="1">1.13.11.63</ecNumber>
    </recommendedName>
</protein>
<dbReference type="AlphaFoldDB" id="H2BR48"/>
<feature type="transmembrane region" description="Helical" evidence="1">
    <location>
        <begin position="5"/>
        <end position="22"/>
    </location>
</feature>
<comment type="cofactor">
    <cofactor evidence="1">
        <name>Fe(2+)</name>
        <dbReference type="ChEBI" id="CHEBI:29033"/>
    </cofactor>
</comment>
<keyword evidence="3" id="KW-1185">Reference proteome</keyword>
<dbReference type="NCBIfam" id="TIGR03753">
    <property type="entry name" value="blh_monoox"/>
    <property type="match status" value="1"/>
</dbReference>
<keyword evidence="1" id="KW-0560">Oxidoreductase</keyword>
<evidence type="ECO:0000313" key="3">
    <source>
        <dbReference type="Proteomes" id="UP000003844"/>
    </source>
</evidence>
<dbReference type="eggNOG" id="ENOG5030TJU">
    <property type="taxonomic scope" value="Bacteria"/>
</dbReference>
<dbReference type="RefSeq" id="WP_006987259.1">
    <property type="nucleotide sequence ID" value="NZ_JH594605.1"/>
</dbReference>
<evidence type="ECO:0000256" key="1">
    <source>
        <dbReference type="HAMAP-Rule" id="MF_02093"/>
    </source>
</evidence>
<dbReference type="EMBL" id="JH594605">
    <property type="protein sequence ID" value="EHQ04367.1"/>
    <property type="molecule type" value="Genomic_DNA"/>
</dbReference>
<dbReference type="GO" id="GO:0005506">
    <property type="term" value="F:iron ion binding"/>
    <property type="evidence" value="ECO:0007669"/>
    <property type="project" value="UniProtKB-UniRule"/>
</dbReference>
<keyword evidence="2" id="KW-0503">Monooxygenase</keyword>
<comment type="subcellular location">
    <subcellularLocation>
        <location evidence="1">Cell membrane</location>
        <topology evidence="1">Multi-pass membrane protein</topology>
    </subcellularLocation>
</comment>
<dbReference type="GO" id="GO:0016121">
    <property type="term" value="P:carotene catabolic process"/>
    <property type="evidence" value="ECO:0007669"/>
    <property type="project" value="UniProtKB-UniRule"/>
</dbReference>
<dbReference type="EC" id="1.13.11.63" evidence="1"/>
<dbReference type="GO" id="GO:0005886">
    <property type="term" value="C:plasma membrane"/>
    <property type="evidence" value="ECO:0007669"/>
    <property type="project" value="UniProtKB-SubCell"/>
</dbReference>
<dbReference type="Pfam" id="PF15461">
    <property type="entry name" value="BCD"/>
    <property type="match status" value="1"/>
</dbReference>
<keyword evidence="1" id="KW-0812">Transmembrane</keyword>
<comment type="catalytic activity">
    <reaction evidence="1">
        <text>all-trans-beta-carotene + O2 = 2 all-trans-retinal</text>
        <dbReference type="Rhea" id="RHEA:32887"/>
        <dbReference type="ChEBI" id="CHEBI:15379"/>
        <dbReference type="ChEBI" id="CHEBI:17579"/>
        <dbReference type="ChEBI" id="CHEBI:17898"/>
        <dbReference type="EC" id="1.13.11.63"/>
    </reaction>
</comment>
<keyword evidence="1" id="KW-0223">Dioxygenase</keyword>
<feature type="transmembrane region" description="Helical" evidence="1">
    <location>
        <begin position="242"/>
        <end position="258"/>
    </location>
</feature>
<feature type="transmembrane region" description="Helical" evidence="1">
    <location>
        <begin position="28"/>
        <end position="47"/>
    </location>
</feature>
<keyword evidence="1" id="KW-1003">Cell membrane</keyword>
<feature type="transmembrane region" description="Helical" evidence="1">
    <location>
        <begin position="150"/>
        <end position="169"/>
    </location>
</feature>
<evidence type="ECO:0000313" key="2">
    <source>
        <dbReference type="EMBL" id="EHQ04367.1"/>
    </source>
</evidence>
<feature type="transmembrane region" description="Helical" evidence="1">
    <location>
        <begin position="264"/>
        <end position="284"/>
    </location>
</feature>
<dbReference type="Proteomes" id="UP000003844">
    <property type="component" value="Unassembled WGS sequence"/>
</dbReference>
<keyword evidence="1" id="KW-1133">Transmembrane helix</keyword>
<comment type="similarity">
    <text evidence="1">Belongs to the Brp/Blh beta-carotene diooxygenase family.</text>
</comment>
<dbReference type="HOGENOM" id="CLU_068196_1_0_10"/>
<keyword evidence="1" id="KW-0408">Iron</keyword>
<feature type="transmembrane region" description="Helical" evidence="1">
    <location>
        <begin position="59"/>
        <end position="77"/>
    </location>
</feature>
<sequence>MKYGNYLIVATFFSLWMSGFLTQSQQQTIALILILSLGVIHGAHDIFITKKMLKEKFQYFRILGLYLLSVVSFALLYTFSPPVLMAVFVFFSAYHFGEQHWLDTVVKKGILEIGFAFCYGLVIIVLLLRINFLETEQILSEMSSFQLNKNLLNIILGFASIALVVSSWFLKSSRIPIKKRIFRELVVLAVLAVIFSRSSLVWGFAIYFVIWHSIPSILSQLRYMNGKVSWKSFFNYLKDSTLYWLTALTGLLVLFYFARGEKQILLSIFLPFIAALTFPHALIISHMFKRTPK</sequence>
<dbReference type="OrthoDB" id="945227at2"/>
<keyword evidence="1" id="KW-0479">Metal-binding</keyword>
<dbReference type="GO" id="GO:0010436">
    <property type="term" value="F:carotenoid dioxygenase activity"/>
    <property type="evidence" value="ECO:0007669"/>
    <property type="project" value="UniProtKB-UniRule"/>
</dbReference>
<keyword evidence="1" id="KW-0472">Membrane</keyword>
<gene>
    <name evidence="2" type="ORF">Gilli_0215</name>
</gene>
<dbReference type="InterPro" id="IPR022270">
    <property type="entry name" value="Blh_diox"/>
</dbReference>
<feature type="transmembrane region" description="Helical" evidence="1">
    <location>
        <begin position="109"/>
        <end position="130"/>
    </location>
</feature>
<accession>H2BR48</accession>
<name>H2BR48_GILLR</name>
<dbReference type="GO" id="GO:0004497">
    <property type="term" value="F:monooxygenase activity"/>
    <property type="evidence" value="ECO:0007669"/>
    <property type="project" value="UniProtKB-KW"/>
</dbReference>
<reference evidence="3" key="1">
    <citation type="journal article" date="2012" name="Stand. Genomic Sci.">
        <title>Genome sequence of the Antarctic rhodopsins-containing flavobacterium Gillisia limnaea type strain (R-8282(T)).</title>
        <authorList>
            <person name="Riedel T."/>
            <person name="Held B."/>
            <person name="Nolan M."/>
            <person name="Lucas S."/>
            <person name="Lapidus A."/>
            <person name="Tice H."/>
            <person name="Del Rio T.G."/>
            <person name="Cheng J.F."/>
            <person name="Han C."/>
            <person name="Tapia R."/>
            <person name="Goodwin L.A."/>
            <person name="Pitluck S."/>
            <person name="Liolios K."/>
            <person name="Mavromatis K."/>
            <person name="Pagani I."/>
            <person name="Ivanova N."/>
            <person name="Mikhailova N."/>
            <person name="Pati A."/>
            <person name="Chen A."/>
            <person name="Palaniappan K."/>
            <person name="Land M."/>
            <person name="Rohde M."/>
            <person name="Tindall B.J."/>
            <person name="Detter J.C."/>
            <person name="Goker M."/>
            <person name="Bristow J."/>
            <person name="Eisen J.A."/>
            <person name="Markowitz V."/>
            <person name="Hugenholtz P."/>
            <person name="Kyrpides N.C."/>
            <person name="Klenk H.P."/>
            <person name="Woyke T."/>
        </authorList>
    </citation>
    <scope>NUCLEOTIDE SEQUENCE [LARGE SCALE GENOMIC DNA]</scope>
    <source>
        <strain evidence="3">DSM 15749 / LMG 21470 / R-8282</strain>
    </source>
</reference>
<proteinExistence type="inferred from homology"/>
<dbReference type="GO" id="GO:0003834">
    <property type="term" value="F:beta-carotene 15,15'-dioxygenase activity"/>
    <property type="evidence" value="ECO:0007669"/>
    <property type="project" value="UniProtKB-EC"/>
</dbReference>
<comment type="caution">
    <text evidence="1">Lacks conserved residue(s) required for the propagation of feature annotation.</text>
</comment>
<organism evidence="2 3">
    <name type="scientific">Gillisia limnaea (strain DSM 15749 / LMG 21470 / R-8282)</name>
    <dbReference type="NCBI Taxonomy" id="865937"/>
    <lineage>
        <taxon>Bacteria</taxon>
        <taxon>Pseudomonadati</taxon>
        <taxon>Bacteroidota</taxon>
        <taxon>Flavobacteriia</taxon>
        <taxon>Flavobacteriales</taxon>
        <taxon>Flavobacteriaceae</taxon>
        <taxon>Gillisia</taxon>
    </lineage>
</organism>
<comment type="function">
    <text evidence="1">Catalyzes the cleavage of beta-carotene at its central double bond (15,15') to yield two molecules of all-trans-retinal.</text>
</comment>
<dbReference type="HAMAP" id="MF_02093">
    <property type="entry name" value="Beta_carotene_diox"/>
    <property type="match status" value="1"/>
</dbReference>